<feature type="region of interest" description="Disordered" evidence="1">
    <location>
        <begin position="1248"/>
        <end position="1274"/>
    </location>
</feature>
<dbReference type="EMBL" id="KY000033">
    <property type="protein sequence ID" value="ASK42071.1"/>
    <property type="molecule type" value="Genomic_DNA"/>
</dbReference>
<protein>
    <submittedName>
        <fullName evidence="2">Uncharacterized protein</fullName>
    </submittedName>
</protein>
<accession>A0A2Z2PIU5</accession>
<sequence length="1769" mass="193330">MPTDDIVMSDPGMAAVDTSVPTRFQTDLRQFSNLLDESNIVEWVVNHAANRNACFGQDQLKISAARALTHYKRPVQEIDLLFQQVVASDKLTRLDSPDGQPLYTSTELRAAEQNTVRHVTNLSAEESFGVPGTIVDMVADRGIFTPELRGALHYLSRRNRASTMVGVAGSAKTSVLGALNEAVDRFNEEALPTEKIKLIAFVPTNRAAQELREKGLRDVATTFKAKDRTIGKNTIVVIDEMSMAKTQEIAQLIETVANATSYHPTERPKLICVGDDRQLPPVGPGDLLPIIMEQAGCYELVQPLRQLDARSRIETEKLGRDIRRDAKSAVGHYLTALEQMGLVHFVYAPPSGSNVRASDQITDRMLEEMNRVCDRYPVYDRLVMAHSNRSVNRANIALHQRFVDKSGLQDQQMSVWSSVIDSGSSESGIDEGSSRRVQQRINLVLGDRIIFSENRLQADIRNGTFATVVGLNSTEASRAENGTSAGVRITARLDGSGRTVTWTDSEFKGFTYGYAATIYKSQGATVDHAILLCDGALSDKLTYVGLTRHRSRLDVIASPLVANNVEALSAKLTQQSAPNNSIQFPALEPAAFQERSSVSNAHLLRPLDQMEISPTTPLSFQGRQESSFGENQLHEPSTSDVEMPESADLYPSAIDFEVFQSSVITTEEQMQPEFCGSESTANTSAHESHQVTIATVTNLGIAIEKRKRAAAKEEIDSRKKMARHSVSSAEEVEDITSLFERLKLATSVTNTVQPTYADVDHIIGTDGRVGPIPHREDDPGSNWELSSTNAPSNVSEKRSTKDSGEKNMASNDQKMQGADSAGSERHFSQTSIVEALQAGDHKKLVETLAATGSLVEKADAGSALKAMADAYERDIKADPEKVRMLYANRRVDVDALAKEIEKQGLASGRLSGDPVSFKAFNNKDIRFRVGDRLSVTSSYRNLIAGEAGRIEKIEGKSVTFKPDGSSQSKTFEASTGEPGDRGVKGYKIEGPMTVIGSAYELTRHDDGKRVDQIYLLNDAAHGINANSALLSKADERTQLFTSLKDTADRDILARQLGKPGSELYQDKFPALPDYTAAIDRIAKRQEVVAARGEEKTSAPIDLAPQTPPDAADAAVNNQKRIVEALQAGDHKKLVETLAATGSLVENTNLVSTLKAIAQTYERDISADPEKVRALYANKRDHVDLLAEEIEKQGLASGRLSGDPVSFKAFNNKDIRFRVGDRLSVTSSYRNLIAGEAGRIEKIEGKSVTFKPDGSSQSKTFEASTGEPGDRGVKGYKIEGPTTIIGSAYEIRNHDDGRRVDQVYVLHSAIFGSNAASALLSKADERTQVFTVQSDTADRHILASQLSKPGSELYQDKFPVSPDYAAAIDRIAKREELRAGRGEESPTVQMEPVNQTPYEAGHWTPDSQKSVVEALQAGDHKKLVETLAATGSLVEKADAGSALKAMADAYERDIKADPEKVRMLYANRRVDVDALAKEIEKQGLASGRLSGDPVSFKAFNNKDIRFRVGDRLSVTSSYRNLIAGEAGRIEKIEGKSVTFKPDGSSQSKTFEASTGEPGDRGVMGYKIEGPMTVIGSAYELTRHDDGKRVDQIYLLNDAAHGINANSALLSKADERTQLFTSLKDTADRDILARQLGKPGSELYQDKFPALPDYTAAIDRIAKRQEVVAARGEVKPIERTEAPEIPQVQATIVGETSIIRLPDRIKTNREKPQELDVVSKEGHETTGSLRQSVQESNAAPKQTSPKAANDVDRLTRDFDERIRVRGDGRGL</sequence>
<dbReference type="InterPro" id="IPR027417">
    <property type="entry name" value="P-loop_NTPase"/>
</dbReference>
<proteinExistence type="predicted"/>
<dbReference type="Gene3D" id="3.40.50.300">
    <property type="entry name" value="P-loop containing nucleotide triphosphate hydrolases"/>
    <property type="match status" value="2"/>
</dbReference>
<feature type="region of interest" description="Disordered" evidence="1">
    <location>
        <begin position="1539"/>
        <end position="1561"/>
    </location>
</feature>
<feature type="compositionally biased region" description="Polar residues" evidence="1">
    <location>
        <begin position="1723"/>
        <end position="1744"/>
    </location>
</feature>
<feature type="compositionally biased region" description="Basic and acidic residues" evidence="1">
    <location>
        <begin position="1708"/>
        <end position="1722"/>
    </location>
</feature>
<dbReference type="Pfam" id="PF13604">
    <property type="entry name" value="AAA_30"/>
    <property type="match status" value="1"/>
</dbReference>
<feature type="region of interest" description="Disordered" evidence="1">
    <location>
        <begin position="960"/>
        <end position="985"/>
    </location>
</feature>
<feature type="region of interest" description="Disordered" evidence="1">
    <location>
        <begin position="767"/>
        <end position="827"/>
    </location>
</feature>
<evidence type="ECO:0000313" key="2">
    <source>
        <dbReference type="EMBL" id="ASK42071.1"/>
    </source>
</evidence>
<feature type="compositionally biased region" description="Polar residues" evidence="1">
    <location>
        <begin position="614"/>
        <end position="640"/>
    </location>
</feature>
<dbReference type="RefSeq" id="WP_172690317.1">
    <property type="nucleotide sequence ID" value="NZ_KY000033.1"/>
</dbReference>
<feature type="compositionally biased region" description="Polar residues" evidence="1">
    <location>
        <begin position="964"/>
        <end position="973"/>
    </location>
</feature>
<evidence type="ECO:0000256" key="1">
    <source>
        <dbReference type="SAM" id="MobiDB-lite"/>
    </source>
</evidence>
<feature type="region of interest" description="Disordered" evidence="1">
    <location>
        <begin position="1708"/>
        <end position="1769"/>
    </location>
</feature>
<dbReference type="CDD" id="cd18809">
    <property type="entry name" value="SF1_C_RecD"/>
    <property type="match status" value="1"/>
</dbReference>
<dbReference type="SUPFAM" id="SSF52540">
    <property type="entry name" value="P-loop containing nucleoside triphosphate hydrolases"/>
    <property type="match status" value="2"/>
</dbReference>
<name>A0A2Z2PIU5_RHIRH</name>
<geneLocation type="plasmid" evidence="2">
    <name>pRi_26-59</name>
</geneLocation>
<feature type="compositionally biased region" description="Polar residues" evidence="1">
    <location>
        <begin position="1253"/>
        <end position="1262"/>
    </location>
</feature>
<feature type="compositionally biased region" description="Basic and acidic residues" evidence="1">
    <location>
        <begin position="795"/>
        <end position="805"/>
    </location>
</feature>
<feature type="compositionally biased region" description="Polar residues" evidence="1">
    <location>
        <begin position="783"/>
        <end position="794"/>
    </location>
</feature>
<feature type="compositionally biased region" description="Polar residues" evidence="1">
    <location>
        <begin position="1542"/>
        <end position="1551"/>
    </location>
</feature>
<keyword evidence="2" id="KW-0614">Plasmid</keyword>
<feature type="compositionally biased region" description="Basic and acidic residues" evidence="1">
    <location>
        <begin position="1747"/>
        <end position="1769"/>
    </location>
</feature>
<organism evidence="2">
    <name type="scientific">Rhizobium rhizogenes</name>
    <name type="common">Agrobacterium rhizogenes</name>
    <dbReference type="NCBI Taxonomy" id="359"/>
    <lineage>
        <taxon>Bacteria</taxon>
        <taxon>Pseudomonadati</taxon>
        <taxon>Pseudomonadota</taxon>
        <taxon>Alphaproteobacteria</taxon>
        <taxon>Hyphomicrobiales</taxon>
        <taxon>Rhizobiaceae</taxon>
        <taxon>Rhizobium/Agrobacterium group</taxon>
        <taxon>Rhizobium</taxon>
    </lineage>
</organism>
<reference evidence="2" key="1">
    <citation type="submission" date="2016-10" db="EMBL/GenBank/DDBJ databases">
        <title>Agrobacterium Ti plasmids: Classification based on T-DNA and Vir regions organization.</title>
        <authorList>
            <person name="Nabi N."/>
            <person name="Vial L."/>
            <person name="Ben Hafsa A."/>
            <person name="Chapulliot D."/>
            <person name="Berard A."/>
            <person name="Chauveau A."/>
            <person name="Le Paslier M.-C."/>
            <person name="Harzallah Skhiri F."/>
            <person name="Brunel D."/>
            <person name="Nesme X."/>
            <person name="Chaouachi M."/>
        </authorList>
    </citation>
    <scope>NUCLEOTIDE SEQUENCE</scope>
    <source>
        <strain evidence="2">26-59</strain>
        <plasmid evidence="2">pRi_26-59</plasmid>
    </source>
</reference>
<dbReference type="Gene3D" id="2.30.30.940">
    <property type="match status" value="1"/>
</dbReference>
<feature type="region of interest" description="Disordered" evidence="1">
    <location>
        <begin position="614"/>
        <end position="644"/>
    </location>
</feature>